<keyword evidence="2" id="KW-1185">Reference proteome</keyword>
<sequence>MARQVGWHTLILPASQVLTVVGMDTDVHQKKPIQGPAVIVSNHVHPFDELALVRAMWPRITYFVSMDANFDIPVAGKILSFFGTIPVGSDAAGLREFHRQTRRHLAAGDLVGIFPEGERGHDPRRMAPLRPGAFELAVGAGVPVIPCRLVGTGHVFGLLWRRERLDVWVGDPIVPDPAMTRHHAARAMMAQASAQFEELSRRHP</sequence>
<accession>A0ACB4ULQ4</accession>
<dbReference type="EMBL" id="AOST01000081">
    <property type="protein sequence ID" value="ERF63125.1"/>
    <property type="molecule type" value="Genomic_DNA"/>
</dbReference>
<dbReference type="Proteomes" id="UP000053711">
    <property type="component" value="Unassembled WGS sequence"/>
</dbReference>
<protein>
    <submittedName>
        <fullName evidence="1">Glycosyltransferase</fullName>
    </submittedName>
</protein>
<organism evidence="1 2">
    <name type="scientific">Cutibacterium granulosum TM11</name>
    <dbReference type="NCBI Taxonomy" id="1292373"/>
    <lineage>
        <taxon>Bacteria</taxon>
        <taxon>Bacillati</taxon>
        <taxon>Actinomycetota</taxon>
        <taxon>Actinomycetes</taxon>
        <taxon>Propionibacteriales</taxon>
        <taxon>Propionibacteriaceae</taxon>
        <taxon>Cutibacterium</taxon>
    </lineage>
</organism>
<name>A0ACB4ULQ4_9ACTN</name>
<comment type="caution">
    <text evidence="1">The sequence shown here is derived from an EMBL/GenBank/DDBJ whole genome shotgun (WGS) entry which is preliminary data.</text>
</comment>
<evidence type="ECO:0000313" key="2">
    <source>
        <dbReference type="Proteomes" id="UP000053711"/>
    </source>
</evidence>
<proteinExistence type="predicted"/>
<evidence type="ECO:0000313" key="1">
    <source>
        <dbReference type="EMBL" id="ERF63125.1"/>
    </source>
</evidence>
<gene>
    <name evidence="1" type="ORF">H640_08651</name>
</gene>
<reference evidence="1 2" key="1">
    <citation type="journal article" date="2013" name="BMC Genomics">
        <title>Comparative genomics reveals distinct host-interacting traits of three major human-associated propionibacteria.</title>
        <authorList>
            <person name="Mak T.N."/>
            <person name="Schmid M."/>
            <person name="Brzuszkiewicz E."/>
            <person name="Zeng G."/>
            <person name="Meyer R."/>
            <person name="Sfanos K.S."/>
            <person name="Brinkmann V."/>
            <person name="Meyer T.F."/>
            <person name="Bruggemann H."/>
        </authorList>
    </citation>
    <scope>NUCLEOTIDE SEQUENCE [LARGE SCALE GENOMIC DNA]</scope>
    <source>
        <strain evidence="1 2">TM11</strain>
    </source>
</reference>